<feature type="domain" description="MYND-type" evidence="6">
    <location>
        <begin position="688"/>
        <end position="731"/>
    </location>
</feature>
<dbReference type="EMBL" id="CATQJL010000326">
    <property type="protein sequence ID" value="CAJ0609750.1"/>
    <property type="molecule type" value="Genomic_DNA"/>
</dbReference>
<dbReference type="PROSITE" id="PS50865">
    <property type="entry name" value="ZF_MYND_2"/>
    <property type="match status" value="1"/>
</dbReference>
<evidence type="ECO:0000313" key="8">
    <source>
        <dbReference type="Proteomes" id="UP001176961"/>
    </source>
</evidence>
<evidence type="ECO:0000313" key="7">
    <source>
        <dbReference type="EMBL" id="CAJ0609750.1"/>
    </source>
</evidence>
<feature type="compositionally biased region" description="Basic and acidic residues" evidence="5">
    <location>
        <begin position="396"/>
        <end position="414"/>
    </location>
</feature>
<dbReference type="Pfam" id="PF26649">
    <property type="entry name" value="Ajm-1"/>
    <property type="match status" value="1"/>
</dbReference>
<dbReference type="InterPro" id="IPR058586">
    <property type="entry name" value="Ajm-1"/>
</dbReference>
<dbReference type="PANTHER" id="PTHR21517">
    <property type="entry name" value="APICAL JUNCTION COMPONENT 1 HOMOLOG"/>
    <property type="match status" value="1"/>
</dbReference>
<proteinExistence type="predicted"/>
<dbReference type="GO" id="GO:0008270">
    <property type="term" value="F:zinc ion binding"/>
    <property type="evidence" value="ECO:0007669"/>
    <property type="project" value="UniProtKB-KW"/>
</dbReference>
<dbReference type="PANTHER" id="PTHR21517:SF3">
    <property type="entry name" value="APICAL JUNCTION COMPONENT 1 HOMOLOG"/>
    <property type="match status" value="1"/>
</dbReference>
<feature type="region of interest" description="Disordered" evidence="5">
    <location>
        <begin position="529"/>
        <end position="556"/>
    </location>
</feature>
<feature type="compositionally biased region" description="Polar residues" evidence="5">
    <location>
        <begin position="540"/>
        <end position="549"/>
    </location>
</feature>
<feature type="region of interest" description="Disordered" evidence="5">
    <location>
        <begin position="212"/>
        <end position="248"/>
    </location>
</feature>
<dbReference type="GO" id="GO:0045216">
    <property type="term" value="P:cell-cell junction organization"/>
    <property type="evidence" value="ECO:0007669"/>
    <property type="project" value="InterPro"/>
</dbReference>
<feature type="compositionally biased region" description="Basic and acidic residues" evidence="5">
    <location>
        <begin position="46"/>
        <end position="123"/>
    </location>
</feature>
<evidence type="ECO:0000256" key="3">
    <source>
        <dbReference type="ARBA" id="ARBA00022833"/>
    </source>
</evidence>
<dbReference type="Proteomes" id="UP001176961">
    <property type="component" value="Unassembled WGS sequence"/>
</dbReference>
<gene>
    <name evidence="7" type="ORF">CYNAS_LOCUS21733</name>
</gene>
<evidence type="ECO:0000259" key="6">
    <source>
        <dbReference type="PROSITE" id="PS50865"/>
    </source>
</evidence>
<feature type="region of interest" description="Disordered" evidence="5">
    <location>
        <begin position="41"/>
        <end position="123"/>
    </location>
</feature>
<reference evidence="7" key="1">
    <citation type="submission" date="2023-07" db="EMBL/GenBank/DDBJ databases">
        <authorList>
            <consortium name="CYATHOMIX"/>
        </authorList>
    </citation>
    <scope>NUCLEOTIDE SEQUENCE</scope>
    <source>
        <strain evidence="7">N/A</strain>
    </source>
</reference>
<dbReference type="SUPFAM" id="SSF144232">
    <property type="entry name" value="HIT/MYND zinc finger-like"/>
    <property type="match status" value="1"/>
</dbReference>
<keyword evidence="2 4" id="KW-0863">Zinc-finger</keyword>
<dbReference type="AlphaFoldDB" id="A0AA36HGE3"/>
<dbReference type="InterPro" id="IPR038825">
    <property type="entry name" value="Apical_junction"/>
</dbReference>
<accession>A0AA36HGE3</accession>
<name>A0AA36HGE3_CYLNA</name>
<dbReference type="GO" id="GO:0043296">
    <property type="term" value="C:apical junction complex"/>
    <property type="evidence" value="ECO:0007669"/>
    <property type="project" value="TreeGrafter"/>
</dbReference>
<keyword evidence="8" id="KW-1185">Reference proteome</keyword>
<evidence type="ECO:0000256" key="4">
    <source>
        <dbReference type="PROSITE-ProRule" id="PRU00134"/>
    </source>
</evidence>
<dbReference type="InterPro" id="IPR002893">
    <property type="entry name" value="Znf_MYND"/>
</dbReference>
<evidence type="ECO:0000256" key="1">
    <source>
        <dbReference type="ARBA" id="ARBA00022723"/>
    </source>
</evidence>
<dbReference type="GO" id="GO:0005886">
    <property type="term" value="C:plasma membrane"/>
    <property type="evidence" value="ECO:0007669"/>
    <property type="project" value="TreeGrafter"/>
</dbReference>
<comment type="caution">
    <text evidence="7">The sequence shown here is derived from an EMBL/GenBank/DDBJ whole genome shotgun (WGS) entry which is preliminary data.</text>
</comment>
<keyword evidence="1" id="KW-0479">Metal-binding</keyword>
<protein>
    <recommendedName>
        <fullName evidence="6">MYND-type domain-containing protein</fullName>
    </recommendedName>
</protein>
<feature type="region of interest" description="Disordered" evidence="5">
    <location>
        <begin position="392"/>
        <end position="414"/>
    </location>
</feature>
<feature type="compositionally biased region" description="Polar residues" evidence="5">
    <location>
        <begin position="234"/>
        <end position="244"/>
    </location>
</feature>
<evidence type="ECO:0000256" key="5">
    <source>
        <dbReference type="SAM" id="MobiDB-lite"/>
    </source>
</evidence>
<evidence type="ECO:0000256" key="2">
    <source>
        <dbReference type="ARBA" id="ARBA00022771"/>
    </source>
</evidence>
<feature type="compositionally biased region" description="Polar residues" evidence="5">
    <location>
        <begin position="212"/>
        <end position="223"/>
    </location>
</feature>
<organism evidence="7 8">
    <name type="scientific">Cylicocyclus nassatus</name>
    <name type="common">Nematode worm</name>
    <dbReference type="NCBI Taxonomy" id="53992"/>
    <lineage>
        <taxon>Eukaryota</taxon>
        <taxon>Metazoa</taxon>
        <taxon>Ecdysozoa</taxon>
        <taxon>Nematoda</taxon>
        <taxon>Chromadorea</taxon>
        <taxon>Rhabditida</taxon>
        <taxon>Rhabditina</taxon>
        <taxon>Rhabditomorpha</taxon>
        <taxon>Strongyloidea</taxon>
        <taxon>Strongylidae</taxon>
        <taxon>Cylicocyclus</taxon>
    </lineage>
</organism>
<keyword evidence="3" id="KW-0862">Zinc</keyword>
<sequence>MRERARREIERRAAAERERLRREEEEKERLGMFELERAAANRKLQRQADLERERQREELDKKASEIAEMERRASERREMERLEEERSLAELREKERRNHEIRDRERKEAEERAAARQREDRRSRDKLDLIARERSAKERFEQEKRRLLAEKEALSNKYHHLTSSETLQKLAKPLYISRETLSNPEFTTKIERQLIERLDRNVWIDDLRNPSQQTVSSLNSTNDENVRDRLYNPNDLTRNGSARTSRYRAKMEKARREFIVGGPEITDSDSVTERFRRSQEDMASRVRRDYRGPLLQKFHDSEFKSKTDIDGFPYPRVEPSPYAQEFERLLEEAERKYTAYRMRMSQPNLYSRSRCWSTNYLETDVDTGKPELAYATREVEETNLDDVHHRSGSVVDYHRQSRRDKTEETTDTTHIRSRSADYLMDRRTREESAPPENELQKTIGDLSSRTSHIGDHGMRFRKSTEKLTVPTWYLENTRGFTKSGDMSQGTATGNLSNNQNLTGASTGIDLPKGLFSRYKDEIEDLRRSRSSLHQLKEQRQVTSPAQSDEFNQHALPGYTVSDVPKDWIVGETSKMGHVKTNSRVVEVADTFPGFSQSETNLAQNLPATATQQDGGRITIEEVLDSIFQQTSTSTTGYQDTSVTEPDFPRKNDSGPGIYTGNYMLMEQVIKQPSKAESLLKSEQLFVRCSCCHKTRELSLARLQYVTCKHCYTYYCSKDCRLKHWEKHSSSCSFARINTLCKDVIMKVRRDPLAQANMSKLARTSYNSSGRGSVNIRLPSPHIAQAYVNYGWDALSSIPPQQLLHYYTISALVREHKEPSLIALCRRYDPKEKFILSVSIIADIEHCPQTPPPETLDTKYVQQNGFHQTHELPPSNADLYGPLTLVPTDV</sequence>